<dbReference type="Pfam" id="PF01594">
    <property type="entry name" value="AI-2E_transport"/>
    <property type="match status" value="1"/>
</dbReference>
<feature type="transmembrane region" description="Helical" evidence="8">
    <location>
        <begin position="201"/>
        <end position="227"/>
    </location>
</feature>
<feature type="transmembrane region" description="Helical" evidence="8">
    <location>
        <begin position="12"/>
        <end position="28"/>
    </location>
</feature>
<keyword evidence="3" id="KW-0813">Transport</keyword>
<accession>A0A1M4X950</accession>
<feature type="transmembrane region" description="Helical" evidence="8">
    <location>
        <begin position="148"/>
        <end position="169"/>
    </location>
</feature>
<proteinExistence type="inferred from homology"/>
<reference evidence="9 10" key="1">
    <citation type="submission" date="2016-11" db="EMBL/GenBank/DDBJ databases">
        <authorList>
            <person name="Jaros S."/>
            <person name="Januszkiewicz K."/>
            <person name="Wedrychowicz H."/>
        </authorList>
    </citation>
    <scope>NUCLEOTIDE SEQUENCE [LARGE SCALE GENOMIC DNA]</scope>
    <source>
        <strain evidence="9 10">DSM 2631</strain>
    </source>
</reference>
<comment type="subcellular location">
    <subcellularLocation>
        <location evidence="1">Cell membrane</location>
        <topology evidence="1">Multi-pass membrane protein</topology>
    </subcellularLocation>
</comment>
<dbReference type="GO" id="GO:0055085">
    <property type="term" value="P:transmembrane transport"/>
    <property type="evidence" value="ECO:0007669"/>
    <property type="project" value="TreeGrafter"/>
</dbReference>
<evidence type="ECO:0000256" key="1">
    <source>
        <dbReference type="ARBA" id="ARBA00004651"/>
    </source>
</evidence>
<feature type="transmembrane region" description="Helical" evidence="8">
    <location>
        <begin position="64"/>
        <end position="86"/>
    </location>
</feature>
<dbReference type="AlphaFoldDB" id="A0A1M4X950"/>
<dbReference type="STRING" id="1533.SAMN05443638_11652"/>
<evidence type="ECO:0000256" key="5">
    <source>
        <dbReference type="ARBA" id="ARBA00022692"/>
    </source>
</evidence>
<protein>
    <submittedName>
        <fullName evidence="9">Predicted PurR-regulated permease PerM</fullName>
    </submittedName>
</protein>
<keyword evidence="6 8" id="KW-1133">Transmembrane helix</keyword>
<dbReference type="InterPro" id="IPR002549">
    <property type="entry name" value="AI-2E-like"/>
</dbReference>
<keyword evidence="4" id="KW-1003">Cell membrane</keyword>
<evidence type="ECO:0000256" key="3">
    <source>
        <dbReference type="ARBA" id="ARBA00022448"/>
    </source>
</evidence>
<comment type="similarity">
    <text evidence="2">Belongs to the autoinducer-2 exporter (AI-2E) (TC 2.A.86) family.</text>
</comment>
<evidence type="ECO:0000313" key="9">
    <source>
        <dbReference type="EMBL" id="SHE89642.1"/>
    </source>
</evidence>
<evidence type="ECO:0000256" key="4">
    <source>
        <dbReference type="ARBA" id="ARBA00022475"/>
    </source>
</evidence>
<sequence>MKIRNKNIIIKFLIVFLIVLIIFFLLKIKIVKEIVEILVISFILSYTLRPLYKYICKKININKRVIAAVLVISIPSIIILLISFMIPSLFSEELNMEGIVEIGGKIEQWLFKNVDSKNFSFINDMWIQVSNKLNNIIINLSQSLLNGLIGFIENILSLAVIPVVTYYFLADSALISNKFYLLFPINKRAFLKKMFEHIDKILGKFILSQLFLCLIVGVLSFIVLIVLRVEYPLWLSLVNAIANIVPYFGPIFGAVPAVLVALLASPSKALYTAFFLLLIQQIEGNLLAPYITASSVRIHPLVIILLLLIGEKLGGFAGMILAIPIGVTIKVIYEDINYYIF</sequence>
<dbReference type="PANTHER" id="PTHR21716">
    <property type="entry name" value="TRANSMEMBRANE PROTEIN"/>
    <property type="match status" value="1"/>
</dbReference>
<keyword evidence="7 8" id="KW-0472">Membrane</keyword>
<keyword evidence="5 8" id="KW-0812">Transmembrane</keyword>
<keyword evidence="10" id="KW-1185">Reference proteome</keyword>
<dbReference type="GO" id="GO:0005886">
    <property type="term" value="C:plasma membrane"/>
    <property type="evidence" value="ECO:0007669"/>
    <property type="project" value="UniProtKB-SubCell"/>
</dbReference>
<feature type="transmembrane region" description="Helical" evidence="8">
    <location>
        <begin position="247"/>
        <end position="265"/>
    </location>
</feature>
<dbReference type="EMBL" id="FQVM01000016">
    <property type="protein sequence ID" value="SHE89642.1"/>
    <property type="molecule type" value="Genomic_DNA"/>
</dbReference>
<gene>
    <name evidence="9" type="ORF">SAMN05443638_11652</name>
</gene>
<dbReference type="PANTHER" id="PTHR21716:SF53">
    <property type="entry name" value="PERMEASE PERM-RELATED"/>
    <property type="match status" value="1"/>
</dbReference>
<evidence type="ECO:0000256" key="8">
    <source>
        <dbReference type="SAM" id="Phobius"/>
    </source>
</evidence>
<dbReference type="RefSeq" id="WP_072896436.1">
    <property type="nucleotide sequence ID" value="NZ_FQVM01000016.1"/>
</dbReference>
<name>A0A1M4X950_9CLOT</name>
<evidence type="ECO:0000313" key="10">
    <source>
        <dbReference type="Proteomes" id="UP000184035"/>
    </source>
</evidence>
<feature type="transmembrane region" description="Helical" evidence="8">
    <location>
        <begin position="34"/>
        <end position="52"/>
    </location>
</feature>
<evidence type="ECO:0000256" key="7">
    <source>
        <dbReference type="ARBA" id="ARBA00023136"/>
    </source>
</evidence>
<organism evidence="9 10">
    <name type="scientific">Clostridium fallax</name>
    <dbReference type="NCBI Taxonomy" id="1533"/>
    <lineage>
        <taxon>Bacteria</taxon>
        <taxon>Bacillati</taxon>
        <taxon>Bacillota</taxon>
        <taxon>Clostridia</taxon>
        <taxon>Eubacteriales</taxon>
        <taxon>Clostridiaceae</taxon>
        <taxon>Clostridium</taxon>
    </lineage>
</organism>
<evidence type="ECO:0000256" key="6">
    <source>
        <dbReference type="ARBA" id="ARBA00022989"/>
    </source>
</evidence>
<evidence type="ECO:0000256" key="2">
    <source>
        <dbReference type="ARBA" id="ARBA00009773"/>
    </source>
</evidence>
<dbReference type="Proteomes" id="UP000184035">
    <property type="component" value="Unassembled WGS sequence"/>
</dbReference>
<dbReference type="OrthoDB" id="9793390at2"/>